<proteinExistence type="predicted"/>
<organism evidence="1">
    <name type="scientific">Daucus carota subsp. sativus</name>
    <name type="common">Carrot</name>
    <dbReference type="NCBI Taxonomy" id="79200"/>
    <lineage>
        <taxon>Eukaryota</taxon>
        <taxon>Viridiplantae</taxon>
        <taxon>Streptophyta</taxon>
        <taxon>Embryophyta</taxon>
        <taxon>Tracheophyta</taxon>
        <taxon>Spermatophyta</taxon>
        <taxon>Magnoliopsida</taxon>
        <taxon>eudicotyledons</taxon>
        <taxon>Gunneridae</taxon>
        <taxon>Pentapetalae</taxon>
        <taxon>asterids</taxon>
        <taxon>campanulids</taxon>
        <taxon>Apiales</taxon>
        <taxon>Apiaceae</taxon>
        <taxon>Apioideae</taxon>
        <taxon>Scandiceae</taxon>
        <taxon>Daucinae</taxon>
        <taxon>Daucus</taxon>
        <taxon>Daucus sect. Daucus</taxon>
    </lineage>
</organism>
<dbReference type="Gramene" id="KZM85543">
    <property type="protein sequence ID" value="KZM85543"/>
    <property type="gene ID" value="DCAR_027035"/>
</dbReference>
<evidence type="ECO:0000313" key="3">
    <source>
        <dbReference type="Proteomes" id="UP000077755"/>
    </source>
</evidence>
<accession>A0A175YQ15</accession>
<name>A0A175YQ15_DAUCS</name>
<keyword evidence="3" id="KW-1185">Reference proteome</keyword>
<protein>
    <submittedName>
        <fullName evidence="1">Uncharacterized protein</fullName>
    </submittedName>
</protein>
<dbReference type="EMBL" id="CP093350">
    <property type="protein sequence ID" value="WOH13031.1"/>
    <property type="molecule type" value="Genomic_DNA"/>
</dbReference>
<dbReference type="AlphaFoldDB" id="A0A175YQ15"/>
<reference evidence="2" key="2">
    <citation type="submission" date="2022-03" db="EMBL/GenBank/DDBJ databases">
        <title>Draft title - Genomic analysis of global carrot germplasm unveils the trajectory of domestication and the origin of high carotenoid orange carrot.</title>
        <authorList>
            <person name="Iorizzo M."/>
            <person name="Ellison S."/>
            <person name="Senalik D."/>
            <person name="Macko-Podgorni A."/>
            <person name="Grzebelus D."/>
            <person name="Bostan H."/>
            <person name="Rolling W."/>
            <person name="Curaba J."/>
            <person name="Simon P."/>
        </authorList>
    </citation>
    <scope>NUCLEOTIDE SEQUENCE</scope>
    <source>
        <tissue evidence="2">Leaf</tissue>
    </source>
</reference>
<reference evidence="1" key="1">
    <citation type="journal article" date="2016" name="Nat. Genet.">
        <title>A high-quality carrot genome assembly provides new insights into carotenoid accumulation and asterid genome evolution.</title>
        <authorList>
            <person name="Iorizzo M."/>
            <person name="Ellison S."/>
            <person name="Senalik D."/>
            <person name="Zeng P."/>
            <person name="Satapoomin P."/>
            <person name="Huang J."/>
            <person name="Bowman M."/>
            <person name="Iovene M."/>
            <person name="Sanseverino W."/>
            <person name="Cavagnaro P."/>
            <person name="Yildiz M."/>
            <person name="Macko-Podgorni A."/>
            <person name="Moranska E."/>
            <person name="Grzebelus E."/>
            <person name="Grzebelus D."/>
            <person name="Ashrafi H."/>
            <person name="Zheng Z."/>
            <person name="Cheng S."/>
            <person name="Spooner D."/>
            <person name="Van Deynze A."/>
            <person name="Simon P."/>
        </authorList>
    </citation>
    <scope>NUCLEOTIDE SEQUENCE [LARGE SCALE GENOMIC DNA]</scope>
    <source>
        <tissue evidence="1">Leaf</tissue>
    </source>
</reference>
<evidence type="ECO:0000313" key="2">
    <source>
        <dbReference type="EMBL" id="WOH13031.1"/>
    </source>
</evidence>
<evidence type="ECO:0000313" key="1">
    <source>
        <dbReference type="EMBL" id="KZM85543.1"/>
    </source>
</evidence>
<dbReference type="Proteomes" id="UP000077755">
    <property type="component" value="Chromosome 8"/>
</dbReference>
<gene>
    <name evidence="1" type="ORF">DCAR_027035</name>
    <name evidence="2" type="ORF">DCAR_0832540</name>
</gene>
<dbReference type="EMBL" id="LNRQ01000008">
    <property type="protein sequence ID" value="KZM85543.1"/>
    <property type="molecule type" value="Genomic_DNA"/>
</dbReference>
<sequence length="270" mass="31225">MAFDSTSKAVAKEAWSELVHSLLSWTPSTDMSMVYYYTIPEDHSNRLDLYKYKLGTENIEARIKSGLHSQLVQPNYQGIEHIRDCIRSSNGNYVVKAGEREDEQGIEYVRVCVRSTNDYHDVEVSEGENQLGISDIQPCVRSTNRYSAVQVDEQGNQLLMNRITYELVKIMATLFDDLFNFIESYNMHGVEKPTLRFQVLELIKLLHHYGSDTIRSAVEEELEYVNEKNSATQYKKALEVMLRVCDTGISQSIFYEIIEKAETDQVLYEW</sequence>